<proteinExistence type="predicted"/>
<evidence type="ECO:0000256" key="5">
    <source>
        <dbReference type="SAM" id="MobiDB-lite"/>
    </source>
</evidence>
<evidence type="ECO:0000256" key="1">
    <source>
        <dbReference type="ARBA" id="ARBA00004496"/>
    </source>
</evidence>
<dbReference type="InterPro" id="IPR016024">
    <property type="entry name" value="ARM-type_fold"/>
</dbReference>
<dbReference type="SUPFAM" id="SSF48371">
    <property type="entry name" value="ARM repeat"/>
    <property type="match status" value="1"/>
</dbReference>
<feature type="region of interest" description="Disordered" evidence="5">
    <location>
        <begin position="314"/>
        <end position="342"/>
    </location>
</feature>
<dbReference type="OrthoDB" id="199930at2759"/>
<keyword evidence="2" id="KW-0963">Cytoplasm</keyword>
<dbReference type="GO" id="GO:0051879">
    <property type="term" value="F:Hsp90 protein binding"/>
    <property type="evidence" value="ECO:0007669"/>
    <property type="project" value="TreeGrafter"/>
</dbReference>
<protein>
    <submittedName>
        <fullName evidence="7">ARM repeat-containing protein</fullName>
    </submittedName>
</protein>
<feature type="domain" description="UNC-45/Cro1/She4 central" evidence="6">
    <location>
        <begin position="34"/>
        <end position="192"/>
    </location>
</feature>
<evidence type="ECO:0000313" key="7">
    <source>
        <dbReference type="EMBL" id="OCH86666.1"/>
    </source>
</evidence>
<dbReference type="PANTHER" id="PTHR45994">
    <property type="entry name" value="FI21225P1"/>
    <property type="match status" value="1"/>
</dbReference>
<dbReference type="AlphaFoldDB" id="A0A8E2DH65"/>
<dbReference type="InterPro" id="IPR011989">
    <property type="entry name" value="ARM-like"/>
</dbReference>
<reference evidence="7 8" key="1">
    <citation type="submission" date="2016-07" db="EMBL/GenBank/DDBJ databases">
        <title>Draft genome of the white-rot fungus Obba rivulosa 3A-2.</title>
        <authorList>
            <consortium name="DOE Joint Genome Institute"/>
            <person name="Miettinen O."/>
            <person name="Riley R."/>
            <person name="Acob R."/>
            <person name="Barry K."/>
            <person name="Cullen D."/>
            <person name="De Vries R."/>
            <person name="Hainaut M."/>
            <person name="Hatakka A."/>
            <person name="Henrissat B."/>
            <person name="Hilden K."/>
            <person name="Kuo R."/>
            <person name="Labutti K."/>
            <person name="Lipzen A."/>
            <person name="Makela M.R."/>
            <person name="Sandor L."/>
            <person name="Spatafora J.W."/>
            <person name="Grigoriev I.V."/>
            <person name="Hibbett D.S."/>
        </authorList>
    </citation>
    <scope>NUCLEOTIDE SEQUENCE [LARGE SCALE GENOMIC DNA]</scope>
    <source>
        <strain evidence="7 8">3A-2</strain>
    </source>
</reference>
<dbReference type="Proteomes" id="UP000250043">
    <property type="component" value="Unassembled WGS sequence"/>
</dbReference>
<keyword evidence="8" id="KW-1185">Reference proteome</keyword>
<dbReference type="InterPro" id="IPR000225">
    <property type="entry name" value="Armadillo"/>
</dbReference>
<evidence type="ECO:0000259" key="6">
    <source>
        <dbReference type="Pfam" id="PF11701"/>
    </source>
</evidence>
<evidence type="ECO:0000256" key="2">
    <source>
        <dbReference type="ARBA" id="ARBA00022490"/>
    </source>
</evidence>
<dbReference type="InterPro" id="IPR024660">
    <property type="entry name" value="UCS_central_dom"/>
</dbReference>
<evidence type="ECO:0000256" key="4">
    <source>
        <dbReference type="PROSITE-ProRule" id="PRU00259"/>
    </source>
</evidence>
<organism evidence="7 8">
    <name type="scientific">Obba rivulosa</name>
    <dbReference type="NCBI Taxonomy" id="1052685"/>
    <lineage>
        <taxon>Eukaryota</taxon>
        <taxon>Fungi</taxon>
        <taxon>Dikarya</taxon>
        <taxon>Basidiomycota</taxon>
        <taxon>Agaricomycotina</taxon>
        <taxon>Agaricomycetes</taxon>
        <taxon>Polyporales</taxon>
        <taxon>Gelatoporiaceae</taxon>
        <taxon>Obba</taxon>
    </lineage>
</organism>
<keyword evidence="3" id="KW-0802">TPR repeat</keyword>
<accession>A0A8E2DH65</accession>
<dbReference type="Gene3D" id="1.25.10.10">
    <property type="entry name" value="Leucine-rich Repeat Variant"/>
    <property type="match status" value="1"/>
</dbReference>
<name>A0A8E2DH65_9APHY</name>
<dbReference type="Pfam" id="PF11701">
    <property type="entry name" value="UNC45-central"/>
    <property type="match status" value="1"/>
</dbReference>
<comment type="subcellular location">
    <subcellularLocation>
        <location evidence="1">Cytoplasm</location>
    </subcellularLocation>
</comment>
<evidence type="ECO:0000256" key="3">
    <source>
        <dbReference type="ARBA" id="ARBA00022803"/>
    </source>
</evidence>
<dbReference type="PANTHER" id="PTHR45994:SF1">
    <property type="entry name" value="FI21225P1"/>
    <property type="match status" value="1"/>
</dbReference>
<dbReference type="GO" id="GO:0005737">
    <property type="term" value="C:cytoplasm"/>
    <property type="evidence" value="ECO:0007669"/>
    <property type="project" value="UniProtKB-SubCell"/>
</dbReference>
<evidence type="ECO:0000313" key="8">
    <source>
        <dbReference type="Proteomes" id="UP000250043"/>
    </source>
</evidence>
<gene>
    <name evidence="7" type="ORF">OBBRIDRAFT_796990</name>
</gene>
<sequence>MTDSIESDLDVILKSSQDKSHELTSSELYTVTHSFLPTCPQSVRTKAYVVLSALCQRLRGDAGVDTNLQDDKGTHVVYRAFESVVTLLLSDSVEHEILAAISFLAALFEVDWRAAALIFQKDGVLEAITDALDLFDTSAYISQAVAHLFAQASGHKSCRAIISSEVGWLERKSRQTSDPVLRASAAVALVKLSKGMRADAMEVGGLQEKDSVSGDEELVRLMKGLIVEEHDTSSLGDAVEGLAYLSTDPRVKEMLADDSSFLSRLFSLVPRKKGASAATPDTPGTSPIFGTVVIITNLCAYKPHLSEEEAQMAKLRKMAKTPAGAAKSGQSDGEDPLEDDEHVRRRGQKLIASGALDALTAAVRATDSRAVRLAAGKALLNLIEDKDNRGKVLQAGGAKALMTIIRDLLPALSSTAQESKMLQLTGAEIEPIQALAKLAITASPVQVFGPNEDALYDAIRPFSVMLMHPSSNLLQRFEALMALTNLSSQSAEAGTRIARVDRLLNKVELLMLEDHILVRRAATELMCNLVAGSEEVFNRYGGEKTSAAKSKLQVLVAMCDVDDLPTRLAASGALATLAAHPTACQNLLELQRERGRVLPILGQLIDPSIIPPSDVVDDEGSLSSEAQPDPGLVHRGVVCIRNFFLNFEDPATQKEIAVEADRIGITRALVGVVKSSAGDSPVLRPTAEALKWLLSSGIAITG</sequence>
<dbReference type="PROSITE" id="PS50176">
    <property type="entry name" value="ARM_REPEAT"/>
    <property type="match status" value="1"/>
</dbReference>
<feature type="repeat" description="ARM" evidence="4">
    <location>
        <begin position="354"/>
        <end position="397"/>
    </location>
</feature>
<dbReference type="EMBL" id="KV722517">
    <property type="protein sequence ID" value="OCH86666.1"/>
    <property type="molecule type" value="Genomic_DNA"/>
</dbReference>